<proteinExistence type="predicted"/>
<reference evidence="2" key="1">
    <citation type="journal article" date="2017" name="Nat. Ecol. Evol.">
        <title>Genome expansion and lineage-specific genetic innovations in the forest pathogenic fungi Armillaria.</title>
        <authorList>
            <person name="Sipos G."/>
            <person name="Prasanna A.N."/>
            <person name="Walter M.C."/>
            <person name="O'Connor E."/>
            <person name="Balint B."/>
            <person name="Krizsan K."/>
            <person name="Kiss B."/>
            <person name="Hess J."/>
            <person name="Varga T."/>
            <person name="Slot J."/>
            <person name="Riley R."/>
            <person name="Boka B."/>
            <person name="Rigling D."/>
            <person name="Barry K."/>
            <person name="Lee J."/>
            <person name="Mihaltcheva S."/>
            <person name="LaButti K."/>
            <person name="Lipzen A."/>
            <person name="Waldron R."/>
            <person name="Moloney N.M."/>
            <person name="Sperisen C."/>
            <person name="Kredics L."/>
            <person name="Vagvoelgyi C."/>
            <person name="Patrignani A."/>
            <person name="Fitzpatrick D."/>
            <person name="Nagy I."/>
            <person name="Doyle S."/>
            <person name="Anderson J.B."/>
            <person name="Grigoriev I.V."/>
            <person name="Gueldener U."/>
            <person name="Muensterkoetter M."/>
            <person name="Nagy L.G."/>
        </authorList>
    </citation>
    <scope>NUCLEOTIDE SEQUENCE [LARGE SCALE GENOMIC DNA]</scope>
    <source>
        <strain evidence="2">C18/9</strain>
    </source>
</reference>
<dbReference type="EMBL" id="FUEG01000001">
    <property type="protein sequence ID" value="SJK98751.1"/>
    <property type="molecule type" value="Genomic_DNA"/>
</dbReference>
<accession>A0A284QQS9</accession>
<gene>
    <name evidence="1" type="ORF">ARMOST_02020</name>
</gene>
<keyword evidence="2" id="KW-1185">Reference proteome</keyword>
<sequence length="84" mass="8932">MCGSNKTAIAPNAAYLDFVGLQGGNLLASVLLVWDMISAIAKASPQVREVSHSPPLIMQCTTALLILPPCPPSLSFESDCHRPR</sequence>
<organism evidence="1 2">
    <name type="scientific">Armillaria ostoyae</name>
    <name type="common">Armillaria root rot fungus</name>
    <dbReference type="NCBI Taxonomy" id="47428"/>
    <lineage>
        <taxon>Eukaryota</taxon>
        <taxon>Fungi</taxon>
        <taxon>Dikarya</taxon>
        <taxon>Basidiomycota</taxon>
        <taxon>Agaricomycotina</taxon>
        <taxon>Agaricomycetes</taxon>
        <taxon>Agaricomycetidae</taxon>
        <taxon>Agaricales</taxon>
        <taxon>Marasmiineae</taxon>
        <taxon>Physalacriaceae</taxon>
        <taxon>Armillaria</taxon>
    </lineage>
</organism>
<evidence type="ECO:0000313" key="2">
    <source>
        <dbReference type="Proteomes" id="UP000219338"/>
    </source>
</evidence>
<name>A0A284QQS9_ARMOS</name>
<protein>
    <submittedName>
        <fullName evidence="1">Uncharacterized protein</fullName>
    </submittedName>
</protein>
<dbReference type="Proteomes" id="UP000219338">
    <property type="component" value="Unassembled WGS sequence"/>
</dbReference>
<dbReference type="AlphaFoldDB" id="A0A284QQS9"/>
<evidence type="ECO:0000313" key="1">
    <source>
        <dbReference type="EMBL" id="SJK98751.1"/>
    </source>
</evidence>